<name>A0A2G8SZH5_9BURK</name>
<accession>A0A2G8SZH5</accession>
<reference evidence="2 3" key="1">
    <citation type="submission" date="2017-10" db="EMBL/GenBank/DDBJ databases">
        <title>Massilia psychrophilum sp. nov., a novel purple-pigmented bacterium isolated from Tianshan glacier, Xinjiang Municipality, China.</title>
        <authorList>
            <person name="Wang H."/>
        </authorList>
    </citation>
    <scope>NUCLEOTIDE SEQUENCE [LARGE SCALE GENOMIC DNA]</scope>
    <source>
        <strain evidence="2 3">JCM 30813</strain>
    </source>
</reference>
<evidence type="ECO:0000313" key="3">
    <source>
        <dbReference type="Proteomes" id="UP000228593"/>
    </source>
</evidence>
<evidence type="ECO:0000259" key="1">
    <source>
        <dbReference type="Pfam" id="PF06054"/>
    </source>
</evidence>
<dbReference type="EMBL" id="PDOB01000022">
    <property type="protein sequence ID" value="PIL39205.1"/>
    <property type="molecule type" value="Genomic_DNA"/>
</dbReference>
<proteinExistence type="predicted"/>
<sequence>MQCCGAGVTLKTSKLGTKYFAHKQRGPCATAPETAEHLLAKRIIVDGIRRTDWTPLPEQSGDSPGFGSWVADVLASKDPTKIAFEVQWSPQTAAETAHRQERYKAAKVRGLWLFHQADLPISRSTPAFNLFFDDQTSQFRVRLPSSRYDPTWYNARRKNEAENWQQSIELSRFVEGALTRRLKFAPALGAELPVEIYSAATDCWRCKKETRVVMNIVFAAARKFQGHSNISVSIYKLSDSLADGDQVIDSLLPSDLLRKHGIGPVKRRSSKTEGRSYMSNGCVHCDALQGRFFEHELAYTDELTFETQFTFGTLWGEELEGVSSEVNRWWFDDSERSR</sequence>
<dbReference type="InterPro" id="IPR010330">
    <property type="entry name" value="CoiA_nuc"/>
</dbReference>
<keyword evidence="3" id="KW-1185">Reference proteome</keyword>
<protein>
    <recommendedName>
        <fullName evidence="1">Competence protein CoiA nuclease-like domain-containing protein</fullName>
    </recommendedName>
</protein>
<dbReference type="Pfam" id="PF06054">
    <property type="entry name" value="CoiA_nuc"/>
    <property type="match status" value="1"/>
</dbReference>
<dbReference type="Proteomes" id="UP000228593">
    <property type="component" value="Unassembled WGS sequence"/>
</dbReference>
<comment type="caution">
    <text evidence="2">The sequence shown here is derived from an EMBL/GenBank/DDBJ whole genome shotgun (WGS) entry which is preliminary data.</text>
</comment>
<feature type="domain" description="Competence protein CoiA nuclease-like" evidence="1">
    <location>
        <begin position="71"/>
        <end position="120"/>
    </location>
</feature>
<organism evidence="2 3">
    <name type="scientific">Massilia psychrophila</name>
    <dbReference type="NCBI Taxonomy" id="1603353"/>
    <lineage>
        <taxon>Bacteria</taxon>
        <taxon>Pseudomonadati</taxon>
        <taxon>Pseudomonadota</taxon>
        <taxon>Betaproteobacteria</taxon>
        <taxon>Burkholderiales</taxon>
        <taxon>Oxalobacteraceae</taxon>
        <taxon>Telluria group</taxon>
        <taxon>Massilia</taxon>
    </lineage>
</organism>
<dbReference type="AlphaFoldDB" id="A0A2G8SZH5"/>
<evidence type="ECO:0000313" key="2">
    <source>
        <dbReference type="EMBL" id="PIL39205.1"/>
    </source>
</evidence>
<gene>
    <name evidence="2" type="ORF">CR103_14050</name>
</gene>